<evidence type="ECO:0000313" key="3">
    <source>
        <dbReference type="EMBL" id="CPR18897.1"/>
    </source>
</evidence>
<dbReference type="AlphaFoldDB" id="A0A0D6JF36"/>
<dbReference type="OrthoDB" id="7349713at2"/>
<dbReference type="KEGG" id="fiy:BN1229_v1_1914"/>
<proteinExistence type="predicted"/>
<dbReference type="RefSeq" id="WP_052743802.1">
    <property type="nucleotide sequence ID" value="NZ_LN829118.1"/>
</dbReference>
<protein>
    <submittedName>
        <fullName evidence="3">Putative TadE family protein</fullName>
    </submittedName>
</protein>
<accession>A0A0D6JF36</accession>
<evidence type="ECO:0000313" key="4">
    <source>
        <dbReference type="Proteomes" id="UP000033187"/>
    </source>
</evidence>
<name>A0A0D6JF36_9HYPH</name>
<feature type="domain" description="TadE-like" evidence="2">
    <location>
        <begin position="27"/>
        <end position="69"/>
    </location>
</feature>
<keyword evidence="1" id="KW-0812">Transmembrane</keyword>
<keyword evidence="1" id="KW-0472">Membrane</keyword>
<gene>
    <name evidence="3" type="ORF">YBN1229_v1_1914</name>
</gene>
<keyword evidence="4" id="KW-1185">Reference proteome</keyword>
<keyword evidence="1" id="KW-1133">Transmembrane helix</keyword>
<dbReference type="InterPro" id="IPR012495">
    <property type="entry name" value="TadE-like_dom"/>
</dbReference>
<dbReference type="Proteomes" id="UP000033187">
    <property type="component" value="Chromosome 1"/>
</dbReference>
<evidence type="ECO:0000256" key="1">
    <source>
        <dbReference type="SAM" id="Phobius"/>
    </source>
</evidence>
<evidence type="ECO:0000259" key="2">
    <source>
        <dbReference type="Pfam" id="PF07811"/>
    </source>
</evidence>
<dbReference type="Pfam" id="PF07811">
    <property type="entry name" value="TadE"/>
    <property type="match status" value="1"/>
</dbReference>
<feature type="transmembrane region" description="Helical" evidence="1">
    <location>
        <begin position="30"/>
        <end position="55"/>
    </location>
</feature>
<reference evidence="4" key="1">
    <citation type="submission" date="2015-02" db="EMBL/GenBank/DDBJ databases">
        <authorList>
            <person name="Chooi Y.-H."/>
        </authorList>
    </citation>
    <scope>NUCLEOTIDE SEQUENCE [LARGE SCALE GENOMIC DNA]</scope>
    <source>
        <strain evidence="4">strain Y</strain>
    </source>
</reference>
<dbReference type="EMBL" id="LN829119">
    <property type="protein sequence ID" value="CPR18897.1"/>
    <property type="molecule type" value="Genomic_DNA"/>
</dbReference>
<sequence length="191" mass="20796">MRGDNRLHRLFRRPAAGLQRWGTDVRGATAIEFAIIAVPFFLFIFGIIGTSLHFFTVSTLEQAVESASRKIRTGQAQTDGVTLAEFKEMITDQGTGLIKSGHLNLHIQKSSDWTDLVPVACLDGRGRLTPPTGSPSDSVQDYASGAGEVILVTACYEWDLAQPLAFLGFGNMANGSSLIRTATTFRTEPYQ</sequence>
<organism evidence="3 4">
    <name type="scientific">Candidatus Filomicrobium marinum</name>
    <dbReference type="NCBI Taxonomy" id="1608628"/>
    <lineage>
        <taxon>Bacteria</taxon>
        <taxon>Pseudomonadati</taxon>
        <taxon>Pseudomonadota</taxon>
        <taxon>Alphaproteobacteria</taxon>
        <taxon>Hyphomicrobiales</taxon>
        <taxon>Hyphomicrobiaceae</taxon>
        <taxon>Filomicrobium</taxon>
    </lineage>
</organism>
<dbReference type="KEGG" id="fil:BN1229_v1_1911"/>